<sequence length="230" mass="25590">MPQVRAQIDSHTLHLSIFLFSHHRKKKTMGAQTTYDQVTELCEAFSAFDVDGDGCITAKELGTVMRSLGQNPTKAELQDLVNEMDADGNGTIDFLEFLCAMIDTDSKEKFIKAISVVSQLTDEQLSEFKETFSAFDKDGDGCITAKEFVTMLRSLGEDNTEAEVQDMINEVDLDGNGTIDFFEFLSIMARSVVNQGQVTRKRDRTVSILKTIGNSLSTFSIVVDIIQLLF</sequence>
<feature type="domain" description="EF-hand" evidence="3">
    <location>
        <begin position="72"/>
        <end position="107"/>
    </location>
</feature>
<dbReference type="KEGG" id="crb:17889506"/>
<dbReference type="Gene3D" id="1.10.238.10">
    <property type="entry name" value="EF-hand"/>
    <property type="match status" value="2"/>
</dbReference>
<proteinExistence type="predicted"/>
<dbReference type="SUPFAM" id="SSF47473">
    <property type="entry name" value="EF-hand"/>
    <property type="match status" value="1"/>
</dbReference>
<dbReference type="InterPro" id="IPR002048">
    <property type="entry name" value="EF_hand_dom"/>
</dbReference>
<name>R0HE42_9BRAS</name>
<dbReference type="PROSITE" id="PS50222">
    <property type="entry name" value="EF_HAND_2"/>
    <property type="match status" value="4"/>
</dbReference>
<protein>
    <recommendedName>
        <fullName evidence="3">EF-hand domain-containing protein</fullName>
    </recommendedName>
</protein>
<evidence type="ECO:0000313" key="5">
    <source>
        <dbReference type="Proteomes" id="UP000029121"/>
    </source>
</evidence>
<dbReference type="SMART" id="SM00054">
    <property type="entry name" value="EFh"/>
    <property type="match status" value="4"/>
</dbReference>
<dbReference type="OrthoDB" id="343296at2759"/>
<dbReference type="Proteomes" id="UP000029121">
    <property type="component" value="Unassembled WGS sequence"/>
</dbReference>
<keyword evidence="1" id="KW-0677">Repeat</keyword>
<dbReference type="PROSITE" id="PS00018">
    <property type="entry name" value="EF_HAND_1"/>
    <property type="match status" value="4"/>
</dbReference>
<dbReference type="eggNOG" id="KOG0027">
    <property type="taxonomic scope" value="Eukaryota"/>
</dbReference>
<dbReference type="FunFam" id="1.10.238.10:FF:000527">
    <property type="entry name" value="Calmodulin-3"/>
    <property type="match status" value="2"/>
</dbReference>
<evidence type="ECO:0000256" key="1">
    <source>
        <dbReference type="ARBA" id="ARBA00022737"/>
    </source>
</evidence>
<dbReference type="GO" id="GO:0005509">
    <property type="term" value="F:calcium ion binding"/>
    <property type="evidence" value="ECO:0007669"/>
    <property type="project" value="InterPro"/>
</dbReference>
<reference evidence="5" key="1">
    <citation type="journal article" date="2013" name="Nat. Genet.">
        <title>The Capsella rubella genome and the genomic consequences of rapid mating system evolution.</title>
        <authorList>
            <person name="Slotte T."/>
            <person name="Hazzouri K.M."/>
            <person name="Agren J.A."/>
            <person name="Koenig D."/>
            <person name="Maumus F."/>
            <person name="Guo Y.L."/>
            <person name="Steige K."/>
            <person name="Platts A.E."/>
            <person name="Escobar J.S."/>
            <person name="Newman L.K."/>
            <person name="Wang W."/>
            <person name="Mandakova T."/>
            <person name="Vello E."/>
            <person name="Smith L.M."/>
            <person name="Henz S.R."/>
            <person name="Steffen J."/>
            <person name="Takuno S."/>
            <person name="Brandvain Y."/>
            <person name="Coop G."/>
            <person name="Andolfatto P."/>
            <person name="Hu T.T."/>
            <person name="Blanchette M."/>
            <person name="Clark R.M."/>
            <person name="Quesneville H."/>
            <person name="Nordborg M."/>
            <person name="Gaut B.S."/>
            <person name="Lysak M.A."/>
            <person name="Jenkins J."/>
            <person name="Grimwood J."/>
            <person name="Chapman J."/>
            <person name="Prochnik S."/>
            <person name="Shu S."/>
            <person name="Rokhsar D."/>
            <person name="Schmutz J."/>
            <person name="Weigel D."/>
            <person name="Wright S.I."/>
        </authorList>
    </citation>
    <scope>NUCLEOTIDE SEQUENCE [LARGE SCALE GENOMIC DNA]</scope>
    <source>
        <strain evidence="5">cv. Monte Gargano</strain>
    </source>
</reference>
<dbReference type="PANTHER" id="PTHR23050">
    <property type="entry name" value="CALCIUM BINDING PROTEIN"/>
    <property type="match status" value="1"/>
</dbReference>
<dbReference type="AlphaFoldDB" id="R0HE42"/>
<organism evidence="4 5">
    <name type="scientific">Capsella rubella</name>
    <dbReference type="NCBI Taxonomy" id="81985"/>
    <lineage>
        <taxon>Eukaryota</taxon>
        <taxon>Viridiplantae</taxon>
        <taxon>Streptophyta</taxon>
        <taxon>Embryophyta</taxon>
        <taxon>Tracheophyta</taxon>
        <taxon>Spermatophyta</taxon>
        <taxon>Magnoliopsida</taxon>
        <taxon>eudicotyledons</taxon>
        <taxon>Gunneridae</taxon>
        <taxon>Pentapetalae</taxon>
        <taxon>rosids</taxon>
        <taxon>malvids</taxon>
        <taxon>Brassicales</taxon>
        <taxon>Brassicaceae</taxon>
        <taxon>Camelineae</taxon>
        <taxon>Capsella</taxon>
    </lineage>
</organism>
<feature type="domain" description="EF-hand" evidence="3">
    <location>
        <begin position="123"/>
        <end position="158"/>
    </location>
</feature>
<evidence type="ECO:0000256" key="2">
    <source>
        <dbReference type="ARBA" id="ARBA00022837"/>
    </source>
</evidence>
<dbReference type="InterPro" id="IPR018247">
    <property type="entry name" value="EF_Hand_1_Ca_BS"/>
</dbReference>
<accession>R0HE42</accession>
<feature type="domain" description="EF-hand" evidence="3">
    <location>
        <begin position="36"/>
        <end position="71"/>
    </location>
</feature>
<evidence type="ECO:0000313" key="4">
    <source>
        <dbReference type="EMBL" id="EOA27834.1"/>
    </source>
</evidence>
<feature type="domain" description="EF-hand" evidence="3">
    <location>
        <begin position="159"/>
        <end position="194"/>
    </location>
</feature>
<dbReference type="EMBL" id="KB870808">
    <property type="protein sequence ID" value="EOA27834.1"/>
    <property type="molecule type" value="Genomic_DNA"/>
</dbReference>
<dbReference type="Pfam" id="PF13499">
    <property type="entry name" value="EF-hand_7"/>
    <property type="match status" value="2"/>
</dbReference>
<dbReference type="InterPro" id="IPR011992">
    <property type="entry name" value="EF-hand-dom_pair"/>
</dbReference>
<keyword evidence="5" id="KW-1185">Reference proteome</keyword>
<evidence type="ECO:0000259" key="3">
    <source>
        <dbReference type="PROSITE" id="PS50222"/>
    </source>
</evidence>
<dbReference type="CDD" id="cd00051">
    <property type="entry name" value="EFh"/>
    <property type="match status" value="2"/>
</dbReference>
<keyword evidence="2" id="KW-0106">Calcium</keyword>
<dbReference type="InterPro" id="IPR050145">
    <property type="entry name" value="Centrin_CML-like"/>
</dbReference>
<dbReference type="STRING" id="81985.R0HE42"/>
<gene>
    <name evidence="4" type="ORF">CARUB_v10023991mg</name>
</gene>